<evidence type="ECO:0000256" key="1">
    <source>
        <dbReference type="SAM" id="MobiDB-lite"/>
    </source>
</evidence>
<dbReference type="Gene3D" id="1.10.1220.10">
    <property type="entry name" value="Met repressor-like"/>
    <property type="match status" value="1"/>
</dbReference>
<dbReference type="SUPFAM" id="SSF47598">
    <property type="entry name" value="Ribbon-helix-helix"/>
    <property type="match status" value="1"/>
</dbReference>
<gene>
    <name evidence="3" type="ORF">SAMN05428971_0652</name>
</gene>
<keyword evidence="4" id="KW-1185">Reference proteome</keyword>
<dbReference type="InterPro" id="IPR010985">
    <property type="entry name" value="Ribbon_hlx_hlx"/>
</dbReference>
<dbReference type="Proteomes" id="UP000198968">
    <property type="component" value="Unassembled WGS sequence"/>
</dbReference>
<dbReference type="AlphaFoldDB" id="A0A1I4XC13"/>
<dbReference type="GO" id="GO:0043565">
    <property type="term" value="F:sequence-specific DNA binding"/>
    <property type="evidence" value="ECO:0007669"/>
    <property type="project" value="UniProtKB-ARBA"/>
</dbReference>
<dbReference type="RefSeq" id="WP_090959964.1">
    <property type="nucleotide sequence ID" value="NZ_FOVG01000001.1"/>
</dbReference>
<dbReference type="GO" id="GO:0006355">
    <property type="term" value="P:regulation of DNA-templated transcription"/>
    <property type="evidence" value="ECO:0007669"/>
    <property type="project" value="InterPro"/>
</dbReference>
<reference evidence="4" key="1">
    <citation type="submission" date="2016-10" db="EMBL/GenBank/DDBJ databases">
        <authorList>
            <person name="Varghese N."/>
            <person name="Submissions S."/>
        </authorList>
    </citation>
    <scope>NUCLEOTIDE SEQUENCE [LARGE SCALE GENOMIC DNA]</scope>
    <source>
        <strain evidence="4">OV426</strain>
    </source>
</reference>
<proteinExistence type="predicted"/>
<evidence type="ECO:0000313" key="3">
    <source>
        <dbReference type="EMBL" id="SFN23471.1"/>
    </source>
</evidence>
<evidence type="ECO:0000259" key="2">
    <source>
        <dbReference type="Pfam" id="PF03869"/>
    </source>
</evidence>
<organism evidence="3 4">
    <name type="scientific">Candidatus Pantoea varia</name>
    <dbReference type="NCBI Taxonomy" id="1881036"/>
    <lineage>
        <taxon>Bacteria</taxon>
        <taxon>Pseudomonadati</taxon>
        <taxon>Pseudomonadota</taxon>
        <taxon>Gammaproteobacteria</taxon>
        <taxon>Enterobacterales</taxon>
        <taxon>Erwiniaceae</taxon>
        <taxon>Pantoea</taxon>
    </lineage>
</organism>
<protein>
    <submittedName>
        <fullName evidence="3">Arc-like DNA binding domain-containing protein</fullName>
    </submittedName>
</protein>
<feature type="region of interest" description="Disordered" evidence="1">
    <location>
        <begin position="44"/>
        <end position="71"/>
    </location>
</feature>
<dbReference type="Pfam" id="PF03869">
    <property type="entry name" value="Arc"/>
    <property type="match status" value="1"/>
</dbReference>
<dbReference type="OrthoDB" id="6548436at2"/>
<dbReference type="EMBL" id="FOVG01000001">
    <property type="protein sequence ID" value="SFN23471.1"/>
    <property type="molecule type" value="Genomic_DNA"/>
</dbReference>
<name>A0A1I4XC13_9GAMM</name>
<evidence type="ECO:0000313" key="4">
    <source>
        <dbReference type="Proteomes" id="UP000198968"/>
    </source>
</evidence>
<dbReference type="InterPro" id="IPR005569">
    <property type="entry name" value="Arc_DNA-bd_dom"/>
</dbReference>
<sequence length="93" mass="10293">MTETVNLTIKIDPELKETIKQLALENQISMSQEIVQRLQASLETHPHPAIDNQDITEEGTEGSGAADVKDAGLSASELKQIRLLLKKQSKKKK</sequence>
<dbReference type="InterPro" id="IPR013321">
    <property type="entry name" value="Arc_rbn_hlx_hlx"/>
</dbReference>
<accession>A0A1I4XC13</accession>
<feature type="domain" description="Arc-like DNA binding" evidence="2">
    <location>
        <begin position="14"/>
        <end position="43"/>
    </location>
</feature>